<gene>
    <name evidence="15" type="ORF">CANARDRAFT_209385</name>
</gene>
<dbReference type="GO" id="GO:0005789">
    <property type="term" value="C:endoplasmic reticulum membrane"/>
    <property type="evidence" value="ECO:0007669"/>
    <property type="project" value="UniProtKB-SubCell"/>
</dbReference>
<evidence type="ECO:0000256" key="6">
    <source>
        <dbReference type="ARBA" id="ARBA00022692"/>
    </source>
</evidence>
<keyword evidence="14" id="KW-0256">Endoplasmic reticulum</keyword>
<dbReference type="GO" id="GO:0030497">
    <property type="term" value="P:fatty acid elongation"/>
    <property type="evidence" value="ECO:0007669"/>
    <property type="project" value="TreeGrafter"/>
</dbReference>
<evidence type="ECO:0000313" key="16">
    <source>
        <dbReference type="Proteomes" id="UP000094801"/>
    </source>
</evidence>
<evidence type="ECO:0000256" key="13">
    <source>
        <dbReference type="ARBA" id="ARBA00036671"/>
    </source>
</evidence>
<keyword evidence="6 14" id="KW-0812">Transmembrane</keyword>
<evidence type="ECO:0000313" key="15">
    <source>
        <dbReference type="EMBL" id="ODV83129.1"/>
    </source>
</evidence>
<feature type="transmembrane region" description="Helical" evidence="14">
    <location>
        <begin position="153"/>
        <end position="172"/>
    </location>
</feature>
<dbReference type="AlphaFoldDB" id="A0A1E4SUE9"/>
<evidence type="ECO:0000256" key="4">
    <source>
        <dbReference type="ARBA" id="ARBA00013122"/>
    </source>
</evidence>
<comment type="similarity">
    <text evidence="3 14">Belongs to the very long-chain fatty acids dehydratase HACD family.</text>
</comment>
<sequence>MSVEPKVTNQSTKTQVKESPSWILNYNLISGSLWSFILLNIIAVSCFYSTYELFDLTSIWTIIVQSLAIVEIYNSAVGNVKSPVLTTLMQVSSRLLLVFGIFTALPQSPANIHWSYITLTIAWSVTETMRYYYYAANIISNGNPPSYMKWFRYNSFIILYPMGISSECIMIYKSLNEAELVYGLWYKWFLIGCLLTYIPGSYTLFTYMLKQRSKVMKQLKSDKKKSS</sequence>
<dbReference type="GO" id="GO:0102158">
    <property type="term" value="F:very-long-chain (3R)-3-hydroxyacyl-CoA dehydratase activity"/>
    <property type="evidence" value="ECO:0007669"/>
    <property type="project" value="UniProtKB-EC"/>
</dbReference>
<accession>A0A1E4SUE9</accession>
<evidence type="ECO:0000256" key="10">
    <source>
        <dbReference type="ARBA" id="ARBA00023136"/>
    </source>
</evidence>
<dbReference type="OrthoDB" id="46988at2759"/>
<evidence type="ECO:0000256" key="7">
    <source>
        <dbReference type="ARBA" id="ARBA00022832"/>
    </source>
</evidence>
<keyword evidence="12 14" id="KW-0456">Lyase</keyword>
<keyword evidence="11 14" id="KW-0275">Fatty acid biosynthesis</keyword>
<dbReference type="PANTHER" id="PTHR11035:SF3">
    <property type="entry name" value="VERY-LONG-CHAIN (3R)-3-HYDROXYACYL-COA DEHYDRATASE"/>
    <property type="match status" value="1"/>
</dbReference>
<keyword evidence="16" id="KW-1185">Reference proteome</keyword>
<dbReference type="GO" id="GO:0030148">
    <property type="term" value="P:sphingolipid biosynthetic process"/>
    <property type="evidence" value="ECO:0007669"/>
    <property type="project" value="TreeGrafter"/>
</dbReference>
<evidence type="ECO:0000256" key="2">
    <source>
        <dbReference type="ARBA" id="ARBA00005194"/>
    </source>
</evidence>
<proteinExistence type="inferred from homology"/>
<comment type="subcellular location">
    <subcellularLocation>
        <location evidence="14">Endoplasmic reticulum membrane</location>
        <topology evidence="14">Multi-pass membrane protein</topology>
    </subcellularLocation>
    <subcellularLocation>
        <location evidence="1">Membrane</location>
        <topology evidence="1">Multi-pass membrane protein</topology>
    </subcellularLocation>
</comment>
<dbReference type="STRING" id="983967.A0A1E4SUE9"/>
<reference evidence="16" key="1">
    <citation type="submission" date="2016-04" db="EMBL/GenBank/DDBJ databases">
        <title>Comparative genomics of biotechnologically important yeasts.</title>
        <authorList>
            <consortium name="DOE Joint Genome Institute"/>
            <person name="Riley R."/>
            <person name="Haridas S."/>
            <person name="Wolfe K.H."/>
            <person name="Lopes M.R."/>
            <person name="Hittinger C.T."/>
            <person name="Goker M."/>
            <person name="Salamov A."/>
            <person name="Wisecaver J."/>
            <person name="Long T.M."/>
            <person name="Aerts A.L."/>
            <person name="Barry K."/>
            <person name="Choi C."/>
            <person name="Clum A."/>
            <person name="Coughlan A.Y."/>
            <person name="Deshpande S."/>
            <person name="Douglass A.P."/>
            <person name="Hanson S.J."/>
            <person name="Klenk H.-P."/>
            <person name="Labutti K."/>
            <person name="Lapidus A."/>
            <person name="Lindquist E."/>
            <person name="Lipzen A."/>
            <person name="Meier-Kolthoff J.P."/>
            <person name="Ohm R.A."/>
            <person name="Otillar R.P."/>
            <person name="Pangilinan J."/>
            <person name="Peng Y."/>
            <person name="Rokas A."/>
            <person name="Rosa C.A."/>
            <person name="Scheuner C."/>
            <person name="Sibirny A.A."/>
            <person name="Slot J.C."/>
            <person name="Stielow J.B."/>
            <person name="Sun H."/>
            <person name="Kurtzman C.P."/>
            <person name="Blackwell M."/>
            <person name="Grigoriev I.V."/>
            <person name="Jeffries T.W."/>
        </authorList>
    </citation>
    <scope>NUCLEOTIDE SEQUENCE [LARGE SCALE GENOMIC DNA]</scope>
    <source>
        <strain evidence="16">NRRL YB-2248</strain>
    </source>
</reference>
<feature type="transmembrane region" description="Helical" evidence="14">
    <location>
        <begin position="112"/>
        <end position="133"/>
    </location>
</feature>
<keyword evidence="7 14" id="KW-0276">Fatty acid metabolism</keyword>
<evidence type="ECO:0000256" key="5">
    <source>
        <dbReference type="ARBA" id="ARBA00022516"/>
    </source>
</evidence>
<feature type="transmembrane region" description="Helical" evidence="14">
    <location>
        <begin position="184"/>
        <end position="209"/>
    </location>
</feature>
<evidence type="ECO:0000256" key="12">
    <source>
        <dbReference type="ARBA" id="ARBA00023239"/>
    </source>
</evidence>
<evidence type="ECO:0000256" key="9">
    <source>
        <dbReference type="ARBA" id="ARBA00023098"/>
    </source>
</evidence>
<evidence type="ECO:0000256" key="14">
    <source>
        <dbReference type="RuleBase" id="RU363109"/>
    </source>
</evidence>
<name>A0A1E4SUE9_9ASCO</name>
<dbReference type="Pfam" id="PF04387">
    <property type="entry name" value="PTPLA"/>
    <property type="match status" value="1"/>
</dbReference>
<comment type="function">
    <text evidence="14">Catalyzes the third of the four reactions of the long-chain fatty acids elongation cycle. This endoplasmic reticulum-bound enzymatic process, allows the addition of two carbons to the chain of long- and very long-chain fatty acids/VLCFAs per cycle. This enzyme catalyzes the dehydration of the 3-hydroxyacyl-CoA intermediate into trans-2,3-enoyl-CoA, within each cycle of fatty acid elongation. Thereby, it participates to the production of VLCFAs of different chain lengths that are involved in multiple biological processes as precursors of membrane lipids and lipid mediators.</text>
</comment>
<dbReference type="Proteomes" id="UP000094801">
    <property type="component" value="Unassembled WGS sequence"/>
</dbReference>
<evidence type="ECO:0000256" key="1">
    <source>
        <dbReference type="ARBA" id="ARBA00004141"/>
    </source>
</evidence>
<keyword evidence="10 14" id="KW-0472">Membrane</keyword>
<comment type="catalytic activity">
    <reaction evidence="13 14">
        <text>a very-long-chain (3R)-3-hydroxyacyl-CoA = a very-long-chain (2E)-enoyl-CoA + H2O</text>
        <dbReference type="Rhea" id="RHEA:45812"/>
        <dbReference type="ChEBI" id="CHEBI:15377"/>
        <dbReference type="ChEBI" id="CHEBI:83728"/>
        <dbReference type="ChEBI" id="CHEBI:85440"/>
        <dbReference type="EC" id="4.2.1.134"/>
    </reaction>
</comment>
<dbReference type="EC" id="4.2.1.134" evidence="4 14"/>
<keyword evidence="9 14" id="KW-0443">Lipid metabolism</keyword>
<dbReference type="GO" id="GO:0042761">
    <property type="term" value="P:very long-chain fatty acid biosynthetic process"/>
    <property type="evidence" value="ECO:0007669"/>
    <property type="project" value="TreeGrafter"/>
</dbReference>
<evidence type="ECO:0000256" key="11">
    <source>
        <dbReference type="ARBA" id="ARBA00023160"/>
    </source>
</evidence>
<comment type="pathway">
    <text evidence="2 14">Lipid metabolism; fatty acid biosynthesis.</text>
</comment>
<evidence type="ECO:0000256" key="3">
    <source>
        <dbReference type="ARBA" id="ARBA00007811"/>
    </source>
</evidence>
<protein>
    <recommendedName>
        <fullName evidence="4 14">Very-long-chain (3R)-3-hydroxyacyl-CoA dehydratase</fullName>
        <ecNumber evidence="4 14">4.2.1.134</ecNumber>
    </recommendedName>
</protein>
<feature type="transmembrane region" description="Helical" evidence="14">
    <location>
        <begin position="84"/>
        <end position="106"/>
    </location>
</feature>
<dbReference type="EMBL" id="KV453867">
    <property type="protein sequence ID" value="ODV83129.1"/>
    <property type="molecule type" value="Genomic_DNA"/>
</dbReference>
<dbReference type="InterPro" id="IPR007482">
    <property type="entry name" value="Tyr_Pase-like_PTPLA"/>
</dbReference>
<dbReference type="UniPathway" id="UPA00094"/>
<keyword evidence="5 14" id="KW-0444">Lipid biosynthesis</keyword>
<organism evidence="15 16">
    <name type="scientific">[Candida] arabinofermentans NRRL YB-2248</name>
    <dbReference type="NCBI Taxonomy" id="983967"/>
    <lineage>
        <taxon>Eukaryota</taxon>
        <taxon>Fungi</taxon>
        <taxon>Dikarya</taxon>
        <taxon>Ascomycota</taxon>
        <taxon>Saccharomycotina</taxon>
        <taxon>Pichiomycetes</taxon>
        <taxon>Pichiales</taxon>
        <taxon>Pichiaceae</taxon>
        <taxon>Ogataea</taxon>
        <taxon>Ogataea/Candida clade</taxon>
    </lineage>
</organism>
<keyword evidence="8 14" id="KW-1133">Transmembrane helix</keyword>
<dbReference type="PANTHER" id="PTHR11035">
    <property type="entry name" value="VERY-LONG-CHAIN (3R)-3-HYDROXYACYL-COA DEHYDRATASE"/>
    <property type="match status" value="1"/>
</dbReference>
<feature type="transmembrane region" description="Helical" evidence="14">
    <location>
        <begin position="57"/>
        <end position="77"/>
    </location>
</feature>
<evidence type="ECO:0000256" key="8">
    <source>
        <dbReference type="ARBA" id="ARBA00022989"/>
    </source>
</evidence>